<keyword evidence="3" id="KW-1185">Reference proteome</keyword>
<reference evidence="2 3" key="1">
    <citation type="submission" date="2021-08" db="EMBL/GenBank/DDBJ databases">
        <authorList>
            <person name="Peeters C."/>
        </authorList>
    </citation>
    <scope>NUCLEOTIDE SEQUENCE [LARGE SCALE GENOMIC DNA]</scope>
    <source>
        <strain evidence="2 3">LMG 32289</strain>
    </source>
</reference>
<protein>
    <submittedName>
        <fullName evidence="2">Uncharacterized protein</fullName>
    </submittedName>
</protein>
<accession>A0ABM8Y172</accession>
<dbReference type="EMBL" id="CAJZAG010000018">
    <property type="protein sequence ID" value="CAG9186469.1"/>
    <property type="molecule type" value="Genomic_DNA"/>
</dbReference>
<dbReference type="RefSeq" id="WP_223995632.1">
    <property type="nucleotide sequence ID" value="NZ_CAJZAG010000018.1"/>
</dbReference>
<organism evidence="2 3">
    <name type="scientific">Cupriavidus pampae</name>
    <dbReference type="NCBI Taxonomy" id="659251"/>
    <lineage>
        <taxon>Bacteria</taxon>
        <taxon>Pseudomonadati</taxon>
        <taxon>Pseudomonadota</taxon>
        <taxon>Betaproteobacteria</taxon>
        <taxon>Burkholderiales</taxon>
        <taxon>Burkholderiaceae</taxon>
        <taxon>Cupriavidus</taxon>
    </lineage>
</organism>
<name>A0ABM8Y172_9BURK</name>
<evidence type="ECO:0000313" key="3">
    <source>
        <dbReference type="Proteomes" id="UP000706525"/>
    </source>
</evidence>
<feature type="region of interest" description="Disordered" evidence="1">
    <location>
        <begin position="628"/>
        <end position="648"/>
    </location>
</feature>
<evidence type="ECO:0000313" key="2">
    <source>
        <dbReference type="EMBL" id="CAG9186469.1"/>
    </source>
</evidence>
<comment type="caution">
    <text evidence="2">The sequence shown here is derived from an EMBL/GenBank/DDBJ whole genome shotgun (WGS) entry which is preliminary data.</text>
</comment>
<evidence type="ECO:0000256" key="1">
    <source>
        <dbReference type="SAM" id="MobiDB-lite"/>
    </source>
</evidence>
<gene>
    <name evidence="2" type="ORF">LMG32289_06448</name>
</gene>
<proteinExistence type="predicted"/>
<sequence length="892" mass="97975">MSAILKRDAPLRVSGTPASDAAAVPAPSTPMQHDIAAIARLHGDASFSYGDLRARGIALTQAASGQLWTDYNLHDPGVTLLESLCYALTEGVFGAQADIADLLTAADGRIHYRQHALHGAEDALPCRPTTELDLLRYLLDRVPAVRQLRLQMDADGLWQMALRVSDEDGAAAARHLTRAYHAARNLCEDLRDTPKVLKQRWCALEISLSVEGPRDPGDVLVELVRRCADIVSAAPPRQPLQARLGQRDALGQPAGTAELFDGPVLRCGWIADEALRDDSANRLHFSDLARALREIDGVTAISALRLVPLATMAGGSSVAEASDVSEVSDAEDDPAGTSLPWHGEDWALQLRWPDVPAMLDNWQVSQRGSRVHLDTRALLAKFADARQAQRVASSSPRTAPFTGRLFARPSGRYLPDAPYLSIWHHLPPLYREYHLAPRADAERQAQFGAYLALIEQWQAHGNAQMQQVRQMYSIKAEPRESYWWAPLDGSDIPGLAGVNARTADATRALLAADDDAIDRRGRVLDLLLSLHGESCDQHAIQRFGVYYDQAVWQQHLYACKRQFLRRIVRHTRDRAGAFDYSRPSLGRRGNTAPLQERIGLLLGFSQAHSRRLTGTLAMHGMAIDERAHRSAEQGLPQEARQGPAHAAPKHAEPLMMWPPLRSRIVAHFDEDVALRAVHERLSFHFSDLDSRAMPAALLRCAAHAGRYHRAEATTGSELWLGPDENGQWWRLAVRAGQTGVVAPALYLHELACRVQREAEGLHLVEHVLLRPLGNADGDISETFYANRVSLFLPGWTARGADQSFRDLATGIIAQACPAHIQPNVHWLDHAALTAFEQEFEAWLDARVALAREAGNENAASVDGNAAVAARVDTCAAALRRRLQALASPGAAR</sequence>
<dbReference type="Proteomes" id="UP000706525">
    <property type="component" value="Unassembled WGS sequence"/>
</dbReference>